<feature type="DNA-binding region" description="H-T-H motif" evidence="4">
    <location>
        <begin position="28"/>
        <end position="47"/>
    </location>
</feature>
<keyword evidence="1" id="KW-0805">Transcription regulation</keyword>
<dbReference type="InterPro" id="IPR009057">
    <property type="entry name" value="Homeodomain-like_sf"/>
</dbReference>
<evidence type="ECO:0000256" key="3">
    <source>
        <dbReference type="ARBA" id="ARBA00023163"/>
    </source>
</evidence>
<dbReference type="EMBL" id="LGAP01000022">
    <property type="protein sequence ID" value="KOF15098.1"/>
    <property type="molecule type" value="Genomic_DNA"/>
</dbReference>
<dbReference type="InterPro" id="IPR050109">
    <property type="entry name" value="HTH-type_TetR-like_transc_reg"/>
</dbReference>
<organism evidence="6 7">
    <name type="scientific">Ensifer adhaerens</name>
    <name type="common">Sinorhizobium morelense</name>
    <dbReference type="NCBI Taxonomy" id="106592"/>
    <lineage>
        <taxon>Bacteria</taxon>
        <taxon>Pseudomonadati</taxon>
        <taxon>Pseudomonadota</taxon>
        <taxon>Alphaproteobacteria</taxon>
        <taxon>Hyphomicrobiales</taxon>
        <taxon>Rhizobiaceae</taxon>
        <taxon>Sinorhizobium/Ensifer group</taxon>
        <taxon>Ensifer</taxon>
    </lineage>
</organism>
<dbReference type="SUPFAM" id="SSF46689">
    <property type="entry name" value="Homeodomain-like"/>
    <property type="match status" value="1"/>
</dbReference>
<dbReference type="Gene3D" id="1.10.357.10">
    <property type="entry name" value="Tetracycline Repressor, domain 2"/>
    <property type="match status" value="1"/>
</dbReference>
<dbReference type="AlphaFoldDB" id="A0A0L8BKH8"/>
<dbReference type="PANTHER" id="PTHR30055:SF234">
    <property type="entry name" value="HTH-TYPE TRANSCRIPTIONAL REGULATOR BETI"/>
    <property type="match status" value="1"/>
</dbReference>
<evidence type="ECO:0000256" key="4">
    <source>
        <dbReference type="PROSITE-ProRule" id="PRU00335"/>
    </source>
</evidence>
<evidence type="ECO:0000313" key="7">
    <source>
        <dbReference type="Proteomes" id="UP000037425"/>
    </source>
</evidence>
<dbReference type="Gene3D" id="1.10.10.60">
    <property type="entry name" value="Homeodomain-like"/>
    <property type="match status" value="1"/>
</dbReference>
<dbReference type="Pfam" id="PF00440">
    <property type="entry name" value="TetR_N"/>
    <property type="match status" value="1"/>
</dbReference>
<keyword evidence="3" id="KW-0804">Transcription</keyword>
<evidence type="ECO:0000256" key="2">
    <source>
        <dbReference type="ARBA" id="ARBA00023125"/>
    </source>
</evidence>
<comment type="caution">
    <text evidence="6">The sequence shown here is derived from an EMBL/GenBank/DDBJ whole genome shotgun (WGS) entry which is preliminary data.</text>
</comment>
<reference evidence="7" key="1">
    <citation type="submission" date="2015-07" db="EMBL/GenBank/DDBJ databases">
        <title>Whole genome sequence of an Ensifer adhaerens strain isolated from a cave pool in the Wind Cave National Park.</title>
        <authorList>
            <person name="Eng W.W.H."/>
            <person name="Gan H.M."/>
            <person name="Barton H.A."/>
            <person name="Savka M.A."/>
        </authorList>
    </citation>
    <scope>NUCLEOTIDE SEQUENCE [LARGE SCALE GENOMIC DNA]</scope>
    <source>
        <strain evidence="7">SD006</strain>
    </source>
</reference>
<evidence type="ECO:0000313" key="6">
    <source>
        <dbReference type="EMBL" id="KOF15098.1"/>
    </source>
</evidence>
<dbReference type="PANTHER" id="PTHR30055">
    <property type="entry name" value="HTH-TYPE TRANSCRIPTIONAL REGULATOR RUTR"/>
    <property type="match status" value="1"/>
</dbReference>
<dbReference type="InterPro" id="IPR001647">
    <property type="entry name" value="HTH_TetR"/>
</dbReference>
<dbReference type="PROSITE" id="PS50977">
    <property type="entry name" value="HTH_TETR_2"/>
    <property type="match status" value="1"/>
</dbReference>
<sequence>MISTEQKTMHILDAALPVFVRFGFRKATMADIARAAGISRASLYLSFNSKEDLFRAGSARAHRQTMAEVEVALKGQGSVFDRIEAAIATFQRGLIAPFGGSAEARELFEVNMALAADITLETRERLLDLLSLALHEAAAKGEIDLGAVEAQPASLAGIILAAMSGIKEMRGAEPGLGDDTRLFMRLLRAAVTPPG</sequence>
<dbReference type="GO" id="GO:0000976">
    <property type="term" value="F:transcription cis-regulatory region binding"/>
    <property type="evidence" value="ECO:0007669"/>
    <property type="project" value="TreeGrafter"/>
</dbReference>
<name>A0A0L8BKH8_ENSAD</name>
<feature type="domain" description="HTH tetR-type" evidence="5">
    <location>
        <begin position="5"/>
        <end position="65"/>
    </location>
</feature>
<protein>
    <submittedName>
        <fullName evidence="6">TetR family transcriptional regulator</fullName>
    </submittedName>
</protein>
<proteinExistence type="predicted"/>
<dbReference type="PATRIC" id="fig|106592.7.peg.3727"/>
<gene>
    <name evidence="6" type="ORF">AC244_24920</name>
</gene>
<keyword evidence="2 4" id="KW-0238">DNA-binding</keyword>
<evidence type="ECO:0000259" key="5">
    <source>
        <dbReference type="PROSITE" id="PS50977"/>
    </source>
</evidence>
<accession>A0A0L8BKH8</accession>
<evidence type="ECO:0000256" key="1">
    <source>
        <dbReference type="ARBA" id="ARBA00023015"/>
    </source>
</evidence>
<dbReference type="Proteomes" id="UP000037425">
    <property type="component" value="Unassembled WGS sequence"/>
</dbReference>
<dbReference type="PRINTS" id="PR00455">
    <property type="entry name" value="HTHTETR"/>
</dbReference>
<dbReference type="GO" id="GO:0003700">
    <property type="term" value="F:DNA-binding transcription factor activity"/>
    <property type="evidence" value="ECO:0007669"/>
    <property type="project" value="TreeGrafter"/>
</dbReference>